<dbReference type="InterPro" id="IPR014958">
    <property type="entry name" value="DGC"/>
</dbReference>
<gene>
    <name evidence="1" type="ordered locus">DMR_37400</name>
</gene>
<protein>
    <recommendedName>
        <fullName evidence="3">Zinc-binding protein</fullName>
    </recommendedName>
</protein>
<evidence type="ECO:0000313" key="2">
    <source>
        <dbReference type="Proteomes" id="UP000009071"/>
    </source>
</evidence>
<dbReference type="PIRSF" id="PIRSF037181">
    <property type="entry name" value="DGC"/>
    <property type="match status" value="1"/>
</dbReference>
<dbReference type="EMBL" id="AP010904">
    <property type="protein sequence ID" value="BAH77231.1"/>
    <property type="molecule type" value="Genomic_DNA"/>
</dbReference>
<keyword evidence="2" id="KW-1185">Reference proteome</keyword>
<dbReference type="AlphaFoldDB" id="C4XMA3"/>
<dbReference type="eggNOG" id="COG4273">
    <property type="taxonomic scope" value="Bacteria"/>
</dbReference>
<dbReference type="HOGENOM" id="CLU_143943_0_0_7"/>
<reference evidence="1 2" key="1">
    <citation type="journal article" date="2009" name="Genome Res.">
        <title>Whole genome sequence of Desulfovibrio magneticus strain RS-1 revealed common gene clusters in magnetotactic bacteria.</title>
        <authorList>
            <person name="Nakazawa H."/>
            <person name="Arakaki A."/>
            <person name="Narita-Yamada S."/>
            <person name="Yashiro I."/>
            <person name="Jinno K."/>
            <person name="Aoki N."/>
            <person name="Tsuruyama A."/>
            <person name="Okamura Y."/>
            <person name="Tanikawa S."/>
            <person name="Fujita N."/>
            <person name="Takeyama H."/>
            <person name="Matsunaga T."/>
        </authorList>
    </citation>
    <scope>NUCLEOTIDE SEQUENCE [LARGE SCALE GENOMIC DNA]</scope>
    <source>
        <strain evidence="2">ATCC 700980 / DSM 13731 / RS-1</strain>
    </source>
</reference>
<dbReference type="RefSeq" id="WP_015862373.1">
    <property type="nucleotide sequence ID" value="NC_012796.1"/>
</dbReference>
<accession>C4XMA3</accession>
<name>C4XMA3_SOLM1</name>
<proteinExistence type="predicted"/>
<dbReference type="KEGG" id="dma:DMR_37400"/>
<organism evidence="1 2">
    <name type="scientific">Solidesulfovibrio magneticus (strain ATCC 700980 / DSM 13731 / RS-1)</name>
    <name type="common">Desulfovibrio magneticus</name>
    <dbReference type="NCBI Taxonomy" id="573370"/>
    <lineage>
        <taxon>Bacteria</taxon>
        <taxon>Pseudomonadati</taxon>
        <taxon>Thermodesulfobacteriota</taxon>
        <taxon>Desulfovibrionia</taxon>
        <taxon>Desulfovibrionales</taxon>
        <taxon>Desulfovibrionaceae</taxon>
        <taxon>Solidesulfovibrio</taxon>
    </lineage>
</organism>
<dbReference type="Pfam" id="PF08859">
    <property type="entry name" value="DGC"/>
    <property type="match status" value="1"/>
</dbReference>
<dbReference type="STRING" id="573370.DMR_37400"/>
<evidence type="ECO:0000313" key="1">
    <source>
        <dbReference type="EMBL" id="BAH77231.1"/>
    </source>
</evidence>
<dbReference type="Proteomes" id="UP000009071">
    <property type="component" value="Chromosome"/>
</dbReference>
<dbReference type="OrthoDB" id="2111735at2"/>
<sequence>MSEKKSCCCSAAPKLLFACSGGADVGALADQVARKLTADGVAKMFCLAGIGGRVSGILKTTEAASKIVAIDGCPLNCARKSLEEAGFTDFGHVQLADLGFKKGESPVTEERVMTAAMAVAPHFANLS</sequence>
<evidence type="ECO:0008006" key="3">
    <source>
        <dbReference type="Google" id="ProtNLM"/>
    </source>
</evidence>